<keyword evidence="4" id="KW-1185">Reference proteome</keyword>
<dbReference type="EMBL" id="JAAAHW010005195">
    <property type="protein sequence ID" value="KAF9969533.1"/>
    <property type="molecule type" value="Genomic_DNA"/>
</dbReference>
<feature type="region of interest" description="Disordered" evidence="2">
    <location>
        <begin position="68"/>
        <end position="107"/>
    </location>
</feature>
<comment type="caution">
    <text evidence="3">The sequence shown here is derived from an EMBL/GenBank/DDBJ whole genome shotgun (WGS) entry which is preliminary data.</text>
</comment>
<organism evidence="3 4">
    <name type="scientific">Modicella reniformis</name>
    <dbReference type="NCBI Taxonomy" id="1440133"/>
    <lineage>
        <taxon>Eukaryota</taxon>
        <taxon>Fungi</taxon>
        <taxon>Fungi incertae sedis</taxon>
        <taxon>Mucoromycota</taxon>
        <taxon>Mortierellomycotina</taxon>
        <taxon>Mortierellomycetes</taxon>
        <taxon>Mortierellales</taxon>
        <taxon>Mortierellaceae</taxon>
        <taxon>Modicella</taxon>
    </lineage>
</organism>
<name>A0A9P6JFI1_9FUNG</name>
<feature type="coiled-coil region" evidence="1">
    <location>
        <begin position="114"/>
        <end position="181"/>
    </location>
</feature>
<evidence type="ECO:0000256" key="1">
    <source>
        <dbReference type="SAM" id="Coils"/>
    </source>
</evidence>
<feature type="compositionally biased region" description="Low complexity" evidence="2">
    <location>
        <begin position="95"/>
        <end position="106"/>
    </location>
</feature>
<evidence type="ECO:0000256" key="2">
    <source>
        <dbReference type="SAM" id="MobiDB-lite"/>
    </source>
</evidence>
<accession>A0A9P6JFI1</accession>
<proteinExistence type="predicted"/>
<gene>
    <name evidence="3" type="ORF">BGZ65_011847</name>
</gene>
<keyword evidence="1" id="KW-0175">Coiled coil</keyword>
<dbReference type="OrthoDB" id="2377581at2759"/>
<protein>
    <submittedName>
        <fullName evidence="3">Uncharacterized protein</fullName>
    </submittedName>
</protein>
<reference evidence="3" key="1">
    <citation type="journal article" date="2020" name="Fungal Divers.">
        <title>Resolving the Mortierellaceae phylogeny through synthesis of multi-gene phylogenetics and phylogenomics.</title>
        <authorList>
            <person name="Vandepol N."/>
            <person name="Liber J."/>
            <person name="Desiro A."/>
            <person name="Na H."/>
            <person name="Kennedy M."/>
            <person name="Barry K."/>
            <person name="Grigoriev I.V."/>
            <person name="Miller A.N."/>
            <person name="O'Donnell K."/>
            <person name="Stajich J.E."/>
            <person name="Bonito G."/>
        </authorList>
    </citation>
    <scope>NUCLEOTIDE SEQUENCE</scope>
    <source>
        <strain evidence="3">MES-2147</strain>
    </source>
</reference>
<evidence type="ECO:0000313" key="3">
    <source>
        <dbReference type="EMBL" id="KAF9969533.1"/>
    </source>
</evidence>
<sequence>MAFTDDDEAWQLVWMESRLRCIERAENITYNIPGLRSHDCFPQKIYYFATQRRQRKYWDKYSQEDSNNLITSDGSVGAKFQKQDGQDPPPEARLGSGSPGSTTTPSRAVDVEVVRQGQEELRQGQEELKRIQGELKRELKQELRQGQEELKQELKQSQADLRALQNQLAEMKEIVAVALKART</sequence>
<dbReference type="Proteomes" id="UP000749646">
    <property type="component" value="Unassembled WGS sequence"/>
</dbReference>
<evidence type="ECO:0000313" key="4">
    <source>
        <dbReference type="Proteomes" id="UP000749646"/>
    </source>
</evidence>
<dbReference type="AlphaFoldDB" id="A0A9P6JFI1"/>